<reference evidence="3" key="1">
    <citation type="journal article" date="2023" name="Insect Mol. Biol.">
        <title>Genome sequencing provides insights into the evolution of gene families encoding plant cell wall-degrading enzymes in longhorned beetles.</title>
        <authorList>
            <person name="Shin N.R."/>
            <person name="Okamura Y."/>
            <person name="Kirsch R."/>
            <person name="Pauchet Y."/>
        </authorList>
    </citation>
    <scope>NUCLEOTIDE SEQUENCE</scope>
    <source>
        <strain evidence="3">MMC_N1</strain>
    </source>
</reference>
<feature type="chain" id="PRO_5045437521" evidence="2">
    <location>
        <begin position="22"/>
        <end position="79"/>
    </location>
</feature>
<organism evidence="3 4">
    <name type="scientific">Molorchus minor</name>
    <dbReference type="NCBI Taxonomy" id="1323400"/>
    <lineage>
        <taxon>Eukaryota</taxon>
        <taxon>Metazoa</taxon>
        <taxon>Ecdysozoa</taxon>
        <taxon>Arthropoda</taxon>
        <taxon>Hexapoda</taxon>
        <taxon>Insecta</taxon>
        <taxon>Pterygota</taxon>
        <taxon>Neoptera</taxon>
        <taxon>Endopterygota</taxon>
        <taxon>Coleoptera</taxon>
        <taxon>Polyphaga</taxon>
        <taxon>Cucujiformia</taxon>
        <taxon>Chrysomeloidea</taxon>
        <taxon>Cerambycidae</taxon>
        <taxon>Lamiinae</taxon>
        <taxon>Monochamini</taxon>
        <taxon>Molorchus</taxon>
    </lineage>
</organism>
<proteinExistence type="predicted"/>
<keyword evidence="4" id="KW-1185">Reference proteome</keyword>
<evidence type="ECO:0000256" key="2">
    <source>
        <dbReference type="SAM" id="SignalP"/>
    </source>
</evidence>
<accession>A0ABQ9JIP9</accession>
<comment type="caution">
    <text evidence="3">The sequence shown here is derived from an EMBL/GenBank/DDBJ whole genome shotgun (WGS) entry which is preliminary data.</text>
</comment>
<feature type="coiled-coil region" evidence="1">
    <location>
        <begin position="35"/>
        <end position="76"/>
    </location>
</feature>
<dbReference type="EMBL" id="JAPWTJ010000538">
    <property type="protein sequence ID" value="KAJ8977498.1"/>
    <property type="molecule type" value="Genomic_DNA"/>
</dbReference>
<name>A0ABQ9JIP9_9CUCU</name>
<evidence type="ECO:0000256" key="1">
    <source>
        <dbReference type="SAM" id="Coils"/>
    </source>
</evidence>
<keyword evidence="2" id="KW-0732">Signal</keyword>
<gene>
    <name evidence="3" type="ORF">NQ317_017116</name>
</gene>
<dbReference type="Proteomes" id="UP001162164">
    <property type="component" value="Unassembled WGS sequence"/>
</dbReference>
<evidence type="ECO:0000313" key="3">
    <source>
        <dbReference type="EMBL" id="KAJ8977498.1"/>
    </source>
</evidence>
<sequence>MCQTALVLSCLLCLIVLYLQLEKENSASLQIIFRYETMLKEFQIKEEKIHNLNKEIEAANEMITDFTEQIKDFREKLEA</sequence>
<protein>
    <submittedName>
        <fullName evidence="3">Uncharacterized protein</fullName>
    </submittedName>
</protein>
<keyword evidence="1" id="KW-0175">Coiled coil</keyword>
<feature type="signal peptide" evidence="2">
    <location>
        <begin position="1"/>
        <end position="21"/>
    </location>
</feature>
<evidence type="ECO:0000313" key="4">
    <source>
        <dbReference type="Proteomes" id="UP001162164"/>
    </source>
</evidence>